<sequence>MDENGLVRSAQAHKRSARDDGSVTCDIVVVVGFSSLVPFLKWACAHQAGSRFQNRV</sequence>
<evidence type="ECO:0000313" key="2">
    <source>
        <dbReference type="EMBL" id="EFV31379.1"/>
    </source>
</evidence>
<evidence type="ECO:0000313" key="3">
    <source>
        <dbReference type="Proteomes" id="UP000003246"/>
    </source>
</evidence>
<feature type="region of interest" description="Disordered" evidence="1">
    <location>
        <begin position="1"/>
        <end position="21"/>
    </location>
</feature>
<protein>
    <submittedName>
        <fullName evidence="2">Uncharacterized protein</fullName>
    </submittedName>
</protein>
<dbReference type="RefSeq" id="WP_004292842.1">
    <property type="nucleotide sequence ID" value="NZ_AKBX01000001.1"/>
</dbReference>
<proteinExistence type="predicted"/>
<reference evidence="2 3" key="1">
    <citation type="submission" date="2010-10" db="EMBL/GenBank/DDBJ databases">
        <title>The Genome Sequence of Bacteroides eggerthii strain 1_2_48FAA.</title>
        <authorList>
            <consortium name="The Broad Institute Genome Sequencing Platform"/>
            <person name="Ward D."/>
            <person name="Earl A."/>
            <person name="Feldgarden M."/>
            <person name="Young S.K."/>
            <person name="Gargeya S."/>
            <person name="Zeng Q."/>
            <person name="Alvarado L."/>
            <person name="Berlin A."/>
            <person name="Bochicchio J."/>
            <person name="Chapman S.B."/>
            <person name="Chen Z."/>
            <person name="Freedman E."/>
            <person name="Gellesch M."/>
            <person name="Goldberg J."/>
            <person name="Griggs A."/>
            <person name="Gujja S."/>
            <person name="Heilman E."/>
            <person name="Heiman D."/>
            <person name="Howarth C."/>
            <person name="Mehta T."/>
            <person name="Neiman D."/>
            <person name="Pearson M."/>
            <person name="Roberts A."/>
            <person name="Saif S."/>
            <person name="Shea T."/>
            <person name="Shenoy N."/>
            <person name="Sisk P."/>
            <person name="Stolte C."/>
            <person name="Sykes S."/>
            <person name="White J."/>
            <person name="Yandava C."/>
            <person name="Allen-Vercoe E."/>
            <person name="Ambrose C."/>
            <person name="Strauss J."/>
            <person name="Daigneault M."/>
            <person name="Haas B."/>
            <person name="Nusbaum C."/>
            <person name="Birren B."/>
        </authorList>
    </citation>
    <scope>NUCLEOTIDE SEQUENCE [LARGE SCALE GENOMIC DNA]</scope>
    <source>
        <strain evidence="2 3">1_2_48FAA</strain>
    </source>
</reference>
<evidence type="ECO:0000256" key="1">
    <source>
        <dbReference type="SAM" id="MobiDB-lite"/>
    </source>
</evidence>
<name>E5WUN5_9BACE</name>
<dbReference type="EMBL" id="ACWG01000005">
    <property type="protein sequence ID" value="EFV31379.1"/>
    <property type="molecule type" value="Genomic_DNA"/>
</dbReference>
<dbReference type="HOGENOM" id="CLU_196536_0_0_10"/>
<gene>
    <name evidence="2" type="ORF">HMPREF1016_00387</name>
</gene>
<comment type="caution">
    <text evidence="2">The sequence shown here is derived from an EMBL/GenBank/DDBJ whole genome shotgun (WGS) entry which is preliminary data.</text>
</comment>
<dbReference type="Proteomes" id="UP000003246">
    <property type="component" value="Unassembled WGS sequence"/>
</dbReference>
<accession>E5WUN5</accession>
<dbReference type="AlphaFoldDB" id="E5WUN5"/>
<organism evidence="2 3">
    <name type="scientific">Bacteroides eggerthii 1_2_48FAA</name>
    <dbReference type="NCBI Taxonomy" id="665953"/>
    <lineage>
        <taxon>Bacteria</taxon>
        <taxon>Pseudomonadati</taxon>
        <taxon>Bacteroidota</taxon>
        <taxon>Bacteroidia</taxon>
        <taxon>Bacteroidales</taxon>
        <taxon>Bacteroidaceae</taxon>
        <taxon>Bacteroides</taxon>
    </lineage>
</organism>